<evidence type="ECO:0008006" key="4">
    <source>
        <dbReference type="Google" id="ProtNLM"/>
    </source>
</evidence>
<gene>
    <name evidence="2" type="ORF">AB0L16_13825</name>
</gene>
<name>A0ABV3JXY6_STRON</name>
<feature type="signal peptide" evidence="1">
    <location>
        <begin position="1"/>
        <end position="27"/>
    </location>
</feature>
<evidence type="ECO:0000256" key="1">
    <source>
        <dbReference type="SAM" id="SignalP"/>
    </source>
</evidence>
<sequence>MRRLHATALTMLGAALAATLAAAPAQAAPGDTMTLCGSVRTPAGWVDVNWGISGSCGATTSPNVKMVKQLTGLPVGTTVNACATTYPPAGWVQVSSYYSSGCQAFLNPSLNPNAWTLRRVS</sequence>
<dbReference type="EMBL" id="JBFAUK010000009">
    <property type="protein sequence ID" value="MEV5507543.1"/>
    <property type="molecule type" value="Genomic_DNA"/>
</dbReference>
<proteinExistence type="predicted"/>
<evidence type="ECO:0000313" key="3">
    <source>
        <dbReference type="Proteomes" id="UP001552594"/>
    </source>
</evidence>
<comment type="caution">
    <text evidence="2">The sequence shown here is derived from an EMBL/GenBank/DDBJ whole genome shotgun (WGS) entry which is preliminary data.</text>
</comment>
<accession>A0ABV3JXY6</accession>
<dbReference type="RefSeq" id="WP_109282609.1">
    <property type="nucleotide sequence ID" value="NZ_JBFAUK010000009.1"/>
</dbReference>
<keyword evidence="3" id="KW-1185">Reference proteome</keyword>
<reference evidence="2 3" key="1">
    <citation type="submission" date="2024-06" db="EMBL/GenBank/DDBJ databases">
        <title>The Natural Products Discovery Center: Release of the First 8490 Sequenced Strains for Exploring Actinobacteria Biosynthetic Diversity.</title>
        <authorList>
            <person name="Kalkreuter E."/>
            <person name="Kautsar S.A."/>
            <person name="Yang D."/>
            <person name="Bader C.D."/>
            <person name="Teijaro C.N."/>
            <person name="Fluegel L."/>
            <person name="Davis C.M."/>
            <person name="Simpson J.R."/>
            <person name="Lauterbach L."/>
            <person name="Steele A.D."/>
            <person name="Gui C."/>
            <person name="Meng S."/>
            <person name="Li G."/>
            <person name="Viehrig K."/>
            <person name="Ye F."/>
            <person name="Su P."/>
            <person name="Kiefer A.F."/>
            <person name="Nichols A."/>
            <person name="Cepeda A.J."/>
            <person name="Yan W."/>
            <person name="Fan B."/>
            <person name="Jiang Y."/>
            <person name="Adhikari A."/>
            <person name="Zheng C.-J."/>
            <person name="Schuster L."/>
            <person name="Cowan T.M."/>
            <person name="Smanski M.J."/>
            <person name="Chevrette M.G."/>
            <person name="De Carvalho L.P.S."/>
            <person name="Shen B."/>
        </authorList>
    </citation>
    <scope>NUCLEOTIDE SEQUENCE [LARGE SCALE GENOMIC DNA]</scope>
    <source>
        <strain evidence="2 3">NPDC052347</strain>
    </source>
</reference>
<organism evidence="2 3">
    <name type="scientific">Streptomyces orinoci</name>
    <name type="common">Streptoverticillium orinoci</name>
    <dbReference type="NCBI Taxonomy" id="67339"/>
    <lineage>
        <taxon>Bacteria</taxon>
        <taxon>Bacillati</taxon>
        <taxon>Actinomycetota</taxon>
        <taxon>Actinomycetes</taxon>
        <taxon>Kitasatosporales</taxon>
        <taxon>Streptomycetaceae</taxon>
        <taxon>Streptomyces</taxon>
    </lineage>
</organism>
<keyword evidence="1" id="KW-0732">Signal</keyword>
<evidence type="ECO:0000313" key="2">
    <source>
        <dbReference type="EMBL" id="MEV5507543.1"/>
    </source>
</evidence>
<dbReference type="Proteomes" id="UP001552594">
    <property type="component" value="Unassembled WGS sequence"/>
</dbReference>
<protein>
    <recommendedName>
        <fullName evidence="4">Secreted protein</fullName>
    </recommendedName>
</protein>
<feature type="chain" id="PRO_5047301434" description="Secreted protein" evidence="1">
    <location>
        <begin position="28"/>
        <end position="121"/>
    </location>
</feature>